<dbReference type="AlphaFoldDB" id="A0A1V8M1Y9"/>
<accession>A0A1V8M1Y9</accession>
<protein>
    <submittedName>
        <fullName evidence="1">Uncharacterized protein</fullName>
    </submittedName>
</protein>
<sequence length="147" mass="16896">MMNKITFHRKPMPILADYRPLYKITQVLLILFLCSRGKKSSLIRIHLISWAIKDSRRKSILLESAKKNKVHFGVWGIDPAVNFALQYSLGEKLVEMSGVSYKLTDKGVNYIKKIGEDDILEGEYSFLKSIGCRITEGMVQSIVEEWE</sequence>
<dbReference type="Proteomes" id="UP000191980">
    <property type="component" value="Unassembled WGS sequence"/>
</dbReference>
<evidence type="ECO:0000313" key="2">
    <source>
        <dbReference type="Proteomes" id="UP000191980"/>
    </source>
</evidence>
<comment type="caution">
    <text evidence="1">The sequence shown here is derived from an EMBL/GenBank/DDBJ whole genome shotgun (WGS) entry which is preliminary data.</text>
</comment>
<dbReference type="OrthoDB" id="6064752at2"/>
<organism evidence="1 2">
    <name type="scientific">Methyloprofundus sedimenti</name>
    <dbReference type="NCBI Taxonomy" id="1420851"/>
    <lineage>
        <taxon>Bacteria</taxon>
        <taxon>Pseudomonadati</taxon>
        <taxon>Pseudomonadota</taxon>
        <taxon>Gammaproteobacteria</taxon>
        <taxon>Methylococcales</taxon>
        <taxon>Methylococcaceae</taxon>
        <taxon>Methyloprofundus</taxon>
    </lineage>
</organism>
<dbReference type="STRING" id="1420851.AU255_18415"/>
<name>A0A1V8M1Y9_9GAMM</name>
<evidence type="ECO:0000313" key="1">
    <source>
        <dbReference type="EMBL" id="OQK15443.1"/>
    </source>
</evidence>
<gene>
    <name evidence="1" type="ORF">AU255_18415</name>
</gene>
<proteinExistence type="predicted"/>
<keyword evidence="2" id="KW-1185">Reference proteome</keyword>
<reference evidence="1 2" key="1">
    <citation type="submission" date="2015-12" db="EMBL/GenBank/DDBJ databases">
        <authorList>
            <person name="Shamseldin A."/>
            <person name="Moawad H."/>
            <person name="Abd El-Rahim W.M."/>
            <person name="Sadowsky M.J."/>
        </authorList>
    </citation>
    <scope>NUCLEOTIDE SEQUENCE [LARGE SCALE GENOMIC DNA]</scope>
    <source>
        <strain evidence="1 2">WF1</strain>
    </source>
</reference>
<dbReference type="EMBL" id="LPUF01000004">
    <property type="protein sequence ID" value="OQK15443.1"/>
    <property type="molecule type" value="Genomic_DNA"/>
</dbReference>